<dbReference type="PANTHER" id="PTHR43196">
    <property type="entry name" value="SULFATE ADENYLYLTRANSFERASE SUBUNIT 2"/>
    <property type="match status" value="1"/>
</dbReference>
<dbReference type="EMBL" id="QRTC01000071">
    <property type="protein sequence ID" value="RGQ35208.1"/>
    <property type="molecule type" value="Genomic_DNA"/>
</dbReference>
<organism evidence="2 3">
    <name type="scientific">[Clostridium] leptum</name>
    <dbReference type="NCBI Taxonomy" id="1535"/>
    <lineage>
        <taxon>Bacteria</taxon>
        <taxon>Bacillati</taxon>
        <taxon>Bacillota</taxon>
        <taxon>Clostridia</taxon>
        <taxon>Eubacteriales</taxon>
        <taxon>Oscillospiraceae</taxon>
        <taxon>Oscillospiraceae incertae sedis</taxon>
    </lineage>
</organism>
<comment type="caution">
    <text evidence="2">The sequence shown here is derived from an EMBL/GenBank/DDBJ whole genome shotgun (WGS) entry which is preliminary data.</text>
</comment>
<protein>
    <submittedName>
        <fullName evidence="2">3'-phosphoadenosine 5'-phosphosulfate sulfotransferase (PAPS reductase)/FAD synthetase</fullName>
    </submittedName>
</protein>
<evidence type="ECO:0000313" key="3">
    <source>
        <dbReference type="Proteomes" id="UP000284751"/>
    </source>
</evidence>
<dbReference type="AlphaFoldDB" id="A0A412AUL1"/>
<gene>
    <name evidence="2" type="ORF">DWY99_13010</name>
</gene>
<reference evidence="2 3" key="1">
    <citation type="submission" date="2018-08" db="EMBL/GenBank/DDBJ databases">
        <title>A genome reference for cultivated species of the human gut microbiota.</title>
        <authorList>
            <person name="Zou Y."/>
            <person name="Xue W."/>
            <person name="Luo G."/>
        </authorList>
    </citation>
    <scope>NUCLEOTIDE SEQUENCE [LARGE SCALE GENOMIC DNA]</scope>
    <source>
        <strain evidence="2 3">AF28-26</strain>
    </source>
</reference>
<feature type="domain" description="Phosphoadenosine phosphosulphate reductase" evidence="1">
    <location>
        <begin position="26"/>
        <end position="93"/>
    </location>
</feature>
<accession>A0A412AUL1</accession>
<evidence type="ECO:0000313" key="2">
    <source>
        <dbReference type="EMBL" id="RGQ35208.1"/>
    </source>
</evidence>
<sequence length="299" mass="35681">MGFFPGLRGLFLFLAKGRISRKNTIYVISLSGGKDSTALLLRLLEEGRPVDVILFSDTGLEFPQMYEHLNKLEQYIGRTITRLKPPHSFETFFYEYSPKRKNPALDGLRGLSWPGPKQRWCTGRLKRQVIADYIRNLRRNYTVVHYVGIAADESHRVREFQYPLVEWGMTEADCLRYCRERGFDWGGLYDIFNRASCWCCPLQPLTELRKLRIHFPDLWQKLLYMDSHTWRQFRADYSVQQLEWRFQFEQQRQKDGLSIRSREFYNLLKEHLKQKERLTIRSQPPKRMVVAKKDDSKKV</sequence>
<dbReference type="InterPro" id="IPR014729">
    <property type="entry name" value="Rossmann-like_a/b/a_fold"/>
</dbReference>
<evidence type="ECO:0000259" key="1">
    <source>
        <dbReference type="Pfam" id="PF01507"/>
    </source>
</evidence>
<dbReference type="InterPro" id="IPR002500">
    <property type="entry name" value="PAPS_reduct_dom"/>
</dbReference>
<dbReference type="InterPro" id="IPR050128">
    <property type="entry name" value="Sulfate_adenylyltrnsfr_sub2"/>
</dbReference>
<dbReference type="Proteomes" id="UP000284751">
    <property type="component" value="Unassembled WGS sequence"/>
</dbReference>
<dbReference type="SUPFAM" id="SSF52402">
    <property type="entry name" value="Adenine nucleotide alpha hydrolases-like"/>
    <property type="match status" value="1"/>
</dbReference>
<name>A0A412AUL1_9FIRM</name>
<dbReference type="Gene3D" id="3.40.50.620">
    <property type="entry name" value="HUPs"/>
    <property type="match status" value="1"/>
</dbReference>
<dbReference type="PANTHER" id="PTHR43196:SF2">
    <property type="entry name" value="PHOSPHOADENOSINE PHOSPHOSULFATE REDUCTASE"/>
    <property type="match status" value="1"/>
</dbReference>
<dbReference type="GO" id="GO:0016740">
    <property type="term" value="F:transferase activity"/>
    <property type="evidence" value="ECO:0007669"/>
    <property type="project" value="UniProtKB-KW"/>
</dbReference>
<proteinExistence type="predicted"/>
<dbReference type="Pfam" id="PF01507">
    <property type="entry name" value="PAPS_reduct"/>
    <property type="match status" value="1"/>
</dbReference>
<keyword evidence="2" id="KW-0808">Transferase</keyword>